<feature type="transmembrane region" description="Helical" evidence="2">
    <location>
        <begin position="60"/>
        <end position="82"/>
    </location>
</feature>
<evidence type="ECO:0000313" key="3">
    <source>
        <dbReference type="EMBL" id="NYJ01721.1"/>
    </source>
</evidence>
<feature type="region of interest" description="Disordered" evidence="1">
    <location>
        <begin position="214"/>
        <end position="237"/>
    </location>
</feature>
<protein>
    <submittedName>
        <fullName evidence="3">TM2 domain-containing membrane protein YozV</fullName>
    </submittedName>
</protein>
<accession>A0A853C3H7</accession>
<reference evidence="3 4" key="1">
    <citation type="submission" date="2020-07" db="EMBL/GenBank/DDBJ databases">
        <title>Sequencing the genomes of 1000 actinobacteria strains.</title>
        <authorList>
            <person name="Klenk H.-P."/>
        </authorList>
    </citation>
    <scope>NUCLEOTIDE SEQUENCE [LARGE SCALE GENOMIC DNA]</scope>
    <source>
        <strain evidence="3 4">DSM 103833</strain>
    </source>
</reference>
<keyword evidence="2" id="KW-1133">Transmembrane helix</keyword>
<gene>
    <name evidence="3" type="ORF">HNR19_002419</name>
</gene>
<keyword evidence="2" id="KW-0472">Membrane</keyword>
<dbReference type="EMBL" id="JACCFP010000001">
    <property type="protein sequence ID" value="NYJ01721.1"/>
    <property type="molecule type" value="Genomic_DNA"/>
</dbReference>
<comment type="caution">
    <text evidence="3">The sequence shown here is derived from an EMBL/GenBank/DDBJ whole genome shotgun (WGS) entry which is preliminary data.</text>
</comment>
<keyword evidence="2" id="KW-0812">Transmembrane</keyword>
<organism evidence="3 4">
    <name type="scientific">Nocardioides thalensis</name>
    <dbReference type="NCBI Taxonomy" id="1914755"/>
    <lineage>
        <taxon>Bacteria</taxon>
        <taxon>Bacillati</taxon>
        <taxon>Actinomycetota</taxon>
        <taxon>Actinomycetes</taxon>
        <taxon>Propionibacteriales</taxon>
        <taxon>Nocardioidaceae</taxon>
        <taxon>Nocardioides</taxon>
    </lineage>
</organism>
<sequence length="237" mass="26089">MSNTPLDPSTMSRRQQIVETFKMSRQVDKAIGWWMLGAFLLFGGAGFAVFYFLLPGSGTFALVMAIIAGLLIGLLAMMIVFSRRAQKAAYTRMEGQVGAGARALTMLRRGWTTEQMIGFTKQQDLVHRVVGPPGIVLVGEGNPSRLRALLASERRKHERVAAEYPVHEVIVGSGEGEVPLPKLVRHVQKLGRQVKPAELTELLHRLKALDAQRPKVPMPKGPVPTSMKGMRGNLRGR</sequence>
<keyword evidence="4" id="KW-1185">Reference proteome</keyword>
<dbReference type="AlphaFoldDB" id="A0A853C3H7"/>
<dbReference type="Pfam" id="PF13829">
    <property type="entry name" value="DUF4191"/>
    <property type="match status" value="1"/>
</dbReference>
<dbReference type="RefSeq" id="WP_179668171.1">
    <property type="nucleotide sequence ID" value="NZ_JACCFP010000001.1"/>
</dbReference>
<dbReference type="InterPro" id="IPR025445">
    <property type="entry name" value="DUF4191"/>
</dbReference>
<dbReference type="Proteomes" id="UP000530424">
    <property type="component" value="Unassembled WGS sequence"/>
</dbReference>
<feature type="transmembrane region" description="Helical" evidence="2">
    <location>
        <begin position="31"/>
        <end position="54"/>
    </location>
</feature>
<evidence type="ECO:0000256" key="2">
    <source>
        <dbReference type="SAM" id="Phobius"/>
    </source>
</evidence>
<proteinExistence type="predicted"/>
<evidence type="ECO:0000256" key="1">
    <source>
        <dbReference type="SAM" id="MobiDB-lite"/>
    </source>
</evidence>
<name>A0A853C3H7_9ACTN</name>
<evidence type="ECO:0000313" key="4">
    <source>
        <dbReference type="Proteomes" id="UP000530424"/>
    </source>
</evidence>